<organism evidence="2 3">
    <name type="scientific">Pseudoalteromonas luteoviolacea CPMOR-1</name>
    <dbReference type="NCBI Taxonomy" id="1365248"/>
    <lineage>
        <taxon>Bacteria</taxon>
        <taxon>Pseudomonadati</taxon>
        <taxon>Pseudomonadota</taxon>
        <taxon>Gammaproteobacteria</taxon>
        <taxon>Alteromonadales</taxon>
        <taxon>Pseudoalteromonadaceae</taxon>
        <taxon>Pseudoalteromonas</taxon>
    </lineage>
</organism>
<evidence type="ECO:0000313" key="3">
    <source>
        <dbReference type="Proteomes" id="UP000076486"/>
    </source>
</evidence>
<dbReference type="AlphaFoldDB" id="A0A167K2F9"/>
<keyword evidence="1" id="KW-0472">Membrane</keyword>
<protein>
    <submittedName>
        <fullName evidence="2">Uncharacterized protein</fullName>
    </submittedName>
</protein>
<evidence type="ECO:0000256" key="1">
    <source>
        <dbReference type="SAM" id="Phobius"/>
    </source>
</evidence>
<reference evidence="2 3" key="1">
    <citation type="submission" date="2013-07" db="EMBL/GenBank/DDBJ databases">
        <title>Comparative Genomic and Metabolomic Analysis of Twelve Strains of Pseudoalteromonas luteoviolacea.</title>
        <authorList>
            <person name="Vynne N.G."/>
            <person name="Mansson M."/>
            <person name="Gram L."/>
        </authorList>
    </citation>
    <scope>NUCLEOTIDE SEQUENCE [LARGE SCALE GENOMIC DNA]</scope>
    <source>
        <strain evidence="2 3">CPMOR-1</strain>
    </source>
</reference>
<sequence length="71" mass="7990">MLTRILGYILFVPFIAFYSYVLGPVLKLILIPGGLMLFILILGPEAFLKHWRLASEQRSTDPKSVQESPIG</sequence>
<gene>
    <name evidence="2" type="ORF">N473_21020</name>
</gene>
<feature type="transmembrane region" description="Helical" evidence="1">
    <location>
        <begin position="29"/>
        <end position="48"/>
    </location>
</feature>
<dbReference type="RefSeq" id="WP_063368689.1">
    <property type="nucleotide sequence ID" value="NZ_AUYC01000035.1"/>
</dbReference>
<proteinExistence type="predicted"/>
<dbReference type="Proteomes" id="UP000076486">
    <property type="component" value="Unassembled WGS sequence"/>
</dbReference>
<comment type="caution">
    <text evidence="2">The sequence shown here is derived from an EMBL/GenBank/DDBJ whole genome shotgun (WGS) entry which is preliminary data.</text>
</comment>
<dbReference type="PATRIC" id="fig|1365248.3.peg.3281"/>
<keyword evidence="1" id="KW-1133">Transmembrane helix</keyword>
<keyword evidence="1" id="KW-0812">Transmembrane</keyword>
<name>A0A167K2F9_9GAMM</name>
<dbReference type="EMBL" id="AUYC01000035">
    <property type="protein sequence ID" value="KZN62028.1"/>
    <property type="molecule type" value="Genomic_DNA"/>
</dbReference>
<feature type="transmembrane region" description="Helical" evidence="1">
    <location>
        <begin position="5"/>
        <end position="23"/>
    </location>
</feature>
<evidence type="ECO:0000313" key="2">
    <source>
        <dbReference type="EMBL" id="KZN62028.1"/>
    </source>
</evidence>
<accession>A0A167K2F9</accession>